<keyword evidence="2" id="KW-0175">Coiled coil</keyword>
<evidence type="ECO:0000259" key="5">
    <source>
        <dbReference type="Pfam" id="PF10193"/>
    </source>
</evidence>
<feature type="compositionally biased region" description="Acidic residues" evidence="3">
    <location>
        <begin position="550"/>
        <end position="567"/>
    </location>
</feature>
<dbReference type="STRING" id="670386.D3B7I6"/>
<dbReference type="PANTHER" id="PTHR15830">
    <property type="entry name" value="TELOMERE LENGTH REGULATION PROTEIN TEL2 FAMILY MEMBER"/>
    <property type="match status" value="1"/>
</dbReference>
<dbReference type="InterPro" id="IPR016024">
    <property type="entry name" value="ARM-type_fold"/>
</dbReference>
<evidence type="ECO:0000313" key="7">
    <source>
        <dbReference type="Proteomes" id="UP000001396"/>
    </source>
</evidence>
<dbReference type="AlphaFoldDB" id="D3B7I6"/>
<evidence type="ECO:0000313" key="6">
    <source>
        <dbReference type="EMBL" id="EFA82729.1"/>
    </source>
</evidence>
<keyword evidence="4" id="KW-0732">Signal</keyword>
<comment type="caution">
    <text evidence="6">The sequence shown here is derived from an EMBL/GenBank/DDBJ whole genome shotgun (WGS) entry which is preliminary data.</text>
</comment>
<dbReference type="InterPro" id="IPR019337">
    <property type="entry name" value="Telomere_length_regulation_dom"/>
</dbReference>
<proteinExistence type="inferred from homology"/>
<dbReference type="GO" id="GO:0042162">
    <property type="term" value="F:telomeric DNA binding"/>
    <property type="evidence" value="ECO:0007669"/>
    <property type="project" value="TreeGrafter"/>
</dbReference>
<dbReference type="InterPro" id="IPR051970">
    <property type="entry name" value="TEL2_Regulation"/>
</dbReference>
<dbReference type="GO" id="GO:0051083">
    <property type="term" value="P:'de novo' cotranslational protein folding"/>
    <property type="evidence" value="ECO:0007669"/>
    <property type="project" value="TreeGrafter"/>
</dbReference>
<dbReference type="GO" id="GO:0005829">
    <property type="term" value="C:cytosol"/>
    <property type="evidence" value="ECO:0007669"/>
    <property type="project" value="TreeGrafter"/>
</dbReference>
<keyword evidence="7" id="KW-1185">Reference proteome</keyword>
<name>D3B7I6_HETP5</name>
<evidence type="ECO:0000256" key="4">
    <source>
        <dbReference type="SAM" id="SignalP"/>
    </source>
</evidence>
<dbReference type="GeneID" id="31359911"/>
<dbReference type="InParanoid" id="D3B7I6"/>
<dbReference type="RefSeq" id="XP_020434846.1">
    <property type="nucleotide sequence ID" value="XM_020575326.1"/>
</dbReference>
<feature type="domain" description="Telomere length regulation protein conserved" evidence="5">
    <location>
        <begin position="611"/>
        <end position="719"/>
    </location>
</feature>
<dbReference type="FunCoup" id="D3B7I6">
    <property type="interactions" value="68"/>
</dbReference>
<feature type="signal peptide" evidence="4">
    <location>
        <begin position="1"/>
        <end position="19"/>
    </location>
</feature>
<feature type="coiled-coil region" evidence="2">
    <location>
        <begin position="715"/>
        <end position="746"/>
    </location>
</feature>
<comment type="similarity">
    <text evidence="1">Belongs to the TEL2 family.</text>
</comment>
<feature type="compositionally biased region" description="Basic and acidic residues" evidence="3">
    <location>
        <begin position="525"/>
        <end position="534"/>
    </location>
</feature>
<dbReference type="GO" id="GO:0051879">
    <property type="term" value="F:Hsp90 protein binding"/>
    <property type="evidence" value="ECO:0007669"/>
    <property type="project" value="TreeGrafter"/>
</dbReference>
<protein>
    <submittedName>
        <fullName evidence="6">Telomere length regulation protein</fullName>
    </submittedName>
</protein>
<organism evidence="6 7">
    <name type="scientific">Heterostelium pallidum (strain ATCC 26659 / Pp 5 / PN500)</name>
    <name type="common">Cellular slime mold</name>
    <name type="synonym">Polysphondylium pallidum</name>
    <dbReference type="NCBI Taxonomy" id="670386"/>
    <lineage>
        <taxon>Eukaryota</taxon>
        <taxon>Amoebozoa</taxon>
        <taxon>Evosea</taxon>
        <taxon>Eumycetozoa</taxon>
        <taxon>Dictyostelia</taxon>
        <taxon>Acytosteliales</taxon>
        <taxon>Acytosteliaceae</taxon>
        <taxon>Heterostelium</taxon>
    </lineage>
</organism>
<dbReference type="EMBL" id="ADBJ01000018">
    <property type="protein sequence ID" value="EFA82729.1"/>
    <property type="molecule type" value="Genomic_DNA"/>
</dbReference>
<dbReference type="Proteomes" id="UP000001396">
    <property type="component" value="Unassembled WGS sequence"/>
</dbReference>
<dbReference type="OMA" id="KHTAESW"/>
<sequence>MKRKNRLLMLMSKLLSLFAKKIIYMNLNKTVGALLRFVMTDNNTIDEVEDHDDDHQLIDKSNNNNNNNINIFQIIDTLKRSNDIGVVIARIDQLSSLIRDSSNNNNNNNNIKNYSSILDVLINDVYPNWYQALPDKQRTQFQLLFLPFNSPNLYLDAYIFITYYLDSNINNDNNNSNNNDQQLLFIINLLSNKLNYNHLFESIIIISNNNNSNSNNNNNNKSQIDQVVISIATLPDRIRNILFRLKKNSNNSSSSKSNNNNDLYDSFESIYLVTYIDELPLIVKQRSLSAGNVESNLVDFLSAFLSKVIKIGYHGMEYQIVGIFIQSLFNNQKYIDVKIKLISNTLLSIYGSGLDRLLDTLVIYLPKYVQNYLLHLLSSIDNSILKICLNNILKSWSDSYYIRHCTVEHHSSLTRSLIYFLKNTSVEQLEEYQVKPLFLKGIDVHLKSTIQNVNIEGMLLAEVFSSFIKSETPLLFDHLTSQERSSLNLDFNLNDDNNNNSTTETTTETTEATTIINKNSNKNKKQQEEEDRKKKIQMKLEKEFSKYDDPDMIVEDNDDDDDEDGDIDSITRVTEIDESSDGKQILDSDDDLKPYNLEDDESDLKAVKKKLYLRDCMMEFQTNKHTAESWESALISIASIVWSNPDDLDELSESVTKSLLHLTNEYGVDNFEVVRHEALVALAVNSTKIVVKYLTDCFYQNTFSLGQRLEILSVLTDAAQELSGYKEEKAKQMQDQQKQIHEKLAKNNPFILQQQNKQQQQQQSNIPTQFIGITRRWGVPTRPKLQAKTNVFHQLSPMFFYPFLSKYDKVTQSYSIDLKGFDIFLLCRLIHALAVFVECSGNSLHTKDMAKELYKFIWPLRYHTDISVRRAIIFSFSRIFYTISNDIIKIDYQDEIEELSSWLIDIANNDADKDCRVMSMGVLSKIYESFHK</sequence>
<feature type="region of interest" description="Disordered" evidence="3">
    <location>
        <begin position="489"/>
        <end position="534"/>
    </location>
</feature>
<dbReference type="Gene3D" id="1.25.40.720">
    <property type="entry name" value="Telomere length regulation protein 2, C-terminal domain"/>
    <property type="match status" value="2"/>
</dbReference>
<reference evidence="6 7" key="1">
    <citation type="journal article" date="2011" name="Genome Res.">
        <title>Phylogeny-wide analysis of social amoeba genomes highlights ancient origins for complex intercellular communication.</title>
        <authorList>
            <person name="Heidel A.J."/>
            <person name="Lawal H.M."/>
            <person name="Felder M."/>
            <person name="Schilde C."/>
            <person name="Helps N.R."/>
            <person name="Tunggal B."/>
            <person name="Rivero F."/>
            <person name="John U."/>
            <person name="Schleicher M."/>
            <person name="Eichinger L."/>
            <person name="Platzer M."/>
            <person name="Noegel A.A."/>
            <person name="Schaap P."/>
            <person name="Gloeckner G."/>
        </authorList>
    </citation>
    <scope>NUCLEOTIDE SEQUENCE [LARGE SCALE GENOMIC DNA]</scope>
    <source>
        <strain evidence="7">ATCC 26659 / Pp 5 / PN500</strain>
    </source>
</reference>
<dbReference type="Pfam" id="PF10193">
    <property type="entry name" value="Telomere_reg-2"/>
    <property type="match status" value="1"/>
</dbReference>
<dbReference type="InterPro" id="IPR038528">
    <property type="entry name" value="TEL2_C_sf"/>
</dbReference>
<accession>D3B7I6</accession>
<feature type="chain" id="PRO_5003042007" evidence="4">
    <location>
        <begin position="20"/>
        <end position="932"/>
    </location>
</feature>
<dbReference type="PANTHER" id="PTHR15830:SF10">
    <property type="entry name" value="TELOMERE LENGTH REGULATION PROTEIN TEL2 HOMOLOG"/>
    <property type="match status" value="1"/>
</dbReference>
<evidence type="ECO:0000256" key="1">
    <source>
        <dbReference type="ARBA" id="ARBA00006133"/>
    </source>
</evidence>
<evidence type="ECO:0000256" key="3">
    <source>
        <dbReference type="SAM" id="MobiDB-lite"/>
    </source>
</evidence>
<dbReference type="SUPFAM" id="SSF48371">
    <property type="entry name" value="ARM repeat"/>
    <property type="match status" value="1"/>
</dbReference>
<gene>
    <name evidence="6" type="ORF">PPL_04424</name>
</gene>
<feature type="region of interest" description="Disordered" evidence="3">
    <location>
        <begin position="547"/>
        <end position="597"/>
    </location>
</feature>
<evidence type="ECO:0000256" key="2">
    <source>
        <dbReference type="SAM" id="Coils"/>
    </source>
</evidence>
<feature type="compositionally biased region" description="Low complexity" evidence="3">
    <location>
        <begin position="489"/>
        <end position="520"/>
    </location>
</feature>